<accession>M0BF62</accession>
<reference evidence="1 2" key="1">
    <citation type="journal article" date="2014" name="PLoS Genet.">
        <title>Phylogenetically driven sequencing of extremely halophilic archaea reveals strategies for static and dynamic osmo-response.</title>
        <authorList>
            <person name="Becker E.A."/>
            <person name="Seitzer P.M."/>
            <person name="Tritt A."/>
            <person name="Larsen D."/>
            <person name="Krusor M."/>
            <person name="Yao A.I."/>
            <person name="Wu D."/>
            <person name="Madern D."/>
            <person name="Eisen J.A."/>
            <person name="Darling A.E."/>
            <person name="Facciotti M.T."/>
        </authorList>
    </citation>
    <scope>NUCLEOTIDE SEQUENCE [LARGE SCALE GENOMIC DNA]</scope>
    <source>
        <strain evidence="1 2">JCM 14624</strain>
    </source>
</reference>
<name>M0BF62_9EURY</name>
<dbReference type="EMBL" id="AOIQ01000018">
    <property type="protein sequence ID" value="ELZ09102.1"/>
    <property type="molecule type" value="Genomic_DNA"/>
</dbReference>
<gene>
    <name evidence="1" type="ORF">C479_11972</name>
</gene>
<sequence>MSDGLVMAQIPISSNIKGQIGEASILGNPPLPQPIVDELLEFLSNFYEIGDNPNPMTDVRRSVYFNATTQEGKEISWKADARITLSWVSAQKQEETEEEVFYPDMEAVFPVEVKTGEYATLERNQLDVARAISQAPNHVFPVVINVSIEDLPENVEIETQIFGRDFD</sequence>
<comment type="caution">
    <text evidence="1">The sequence shown here is derived from an EMBL/GenBank/DDBJ whole genome shotgun (WGS) entry which is preliminary data.</text>
</comment>
<proteinExistence type="predicted"/>
<evidence type="ECO:0000313" key="2">
    <source>
        <dbReference type="Proteomes" id="UP000011560"/>
    </source>
</evidence>
<organism evidence="1 2">
    <name type="scientific">Halovivax asiaticus JCM 14624</name>
    <dbReference type="NCBI Taxonomy" id="1227490"/>
    <lineage>
        <taxon>Archaea</taxon>
        <taxon>Methanobacteriati</taxon>
        <taxon>Methanobacteriota</taxon>
        <taxon>Stenosarchaea group</taxon>
        <taxon>Halobacteria</taxon>
        <taxon>Halobacteriales</taxon>
        <taxon>Natrialbaceae</taxon>
        <taxon>Halovivax</taxon>
    </lineage>
</organism>
<dbReference type="AlphaFoldDB" id="M0BF62"/>
<keyword evidence="2" id="KW-1185">Reference proteome</keyword>
<dbReference type="Proteomes" id="UP000011560">
    <property type="component" value="Unassembled WGS sequence"/>
</dbReference>
<evidence type="ECO:0000313" key="1">
    <source>
        <dbReference type="EMBL" id="ELZ09102.1"/>
    </source>
</evidence>
<protein>
    <submittedName>
        <fullName evidence="1">Uncharacterized protein</fullName>
    </submittedName>
</protein>